<dbReference type="Proteomes" id="UP001652461">
    <property type="component" value="Unassembled WGS sequence"/>
</dbReference>
<evidence type="ECO:0000313" key="1">
    <source>
        <dbReference type="EMBL" id="MCU6697281.1"/>
    </source>
</evidence>
<name>A0ABT2RY99_9FIRM</name>
<proteinExistence type="predicted"/>
<dbReference type="Gene3D" id="2.40.30.200">
    <property type="match status" value="1"/>
</dbReference>
<accession>A0ABT2RY99</accession>
<evidence type="ECO:0008006" key="3">
    <source>
        <dbReference type="Google" id="ProtNLM"/>
    </source>
</evidence>
<dbReference type="RefSeq" id="WP_158363734.1">
    <property type="nucleotide sequence ID" value="NZ_JAOQKC010000012.1"/>
</dbReference>
<dbReference type="EMBL" id="JAOQKC010000012">
    <property type="protein sequence ID" value="MCU6697281.1"/>
    <property type="molecule type" value="Genomic_DNA"/>
</dbReference>
<reference evidence="1 2" key="1">
    <citation type="journal article" date="2021" name="ISME Commun">
        <title>Automated analysis of genomic sequences facilitates high-throughput and comprehensive description of bacteria.</title>
        <authorList>
            <person name="Hitch T.C.A."/>
        </authorList>
    </citation>
    <scope>NUCLEOTIDE SEQUENCE [LARGE SCALE GENOMIC DNA]</scope>
    <source>
        <strain evidence="1 2">Sanger_04</strain>
    </source>
</reference>
<keyword evidence="2" id="KW-1185">Reference proteome</keyword>
<organism evidence="1 2">
    <name type="scientific">Laedolimicola ammoniilytica</name>
    <dbReference type="NCBI Taxonomy" id="2981771"/>
    <lineage>
        <taxon>Bacteria</taxon>
        <taxon>Bacillati</taxon>
        <taxon>Bacillota</taxon>
        <taxon>Clostridia</taxon>
        <taxon>Lachnospirales</taxon>
        <taxon>Lachnospiraceae</taxon>
        <taxon>Laedolimicola</taxon>
    </lineage>
</organism>
<comment type="caution">
    <text evidence="1">The sequence shown here is derived from an EMBL/GenBank/DDBJ whole genome shotgun (WGS) entry which is preliminary data.</text>
</comment>
<protein>
    <recommendedName>
        <fullName evidence="3">Phage tail protein</fullName>
    </recommendedName>
</protein>
<gene>
    <name evidence="1" type="ORF">OCV63_10270</name>
</gene>
<sequence length="234" mass="26288">MTGYLVFGGKCSKDFGIYVSGSGTFNAPERDVERIEIPGRNGELVIDSGRFKNESVSYPAFIRTAFRSSADAAREWLLSYPGYRRLEDSYNPEYFRVASFTGPLDFDTRFLNLSGECELTFNCKPQRYLLKGEQILSGNEAMELYNPTGFAAKPLIRVYGSKGTLLAGGMQMQLKTIDGYVDIDCETENAYKGTENCNANIYAPTFPELPEGKTTVSFEGNIEKIEIKPRWWTI</sequence>
<evidence type="ECO:0000313" key="2">
    <source>
        <dbReference type="Proteomes" id="UP001652461"/>
    </source>
</evidence>